<proteinExistence type="predicted"/>
<accession>A0A6J4Q6B5</accession>
<feature type="non-terminal residue" evidence="2">
    <location>
        <position position="108"/>
    </location>
</feature>
<dbReference type="AlphaFoldDB" id="A0A6J4Q6B5"/>
<dbReference type="EMBL" id="CADCVA010000279">
    <property type="protein sequence ID" value="CAA9429447.1"/>
    <property type="molecule type" value="Genomic_DNA"/>
</dbReference>
<evidence type="ECO:0000256" key="1">
    <source>
        <dbReference type="SAM" id="MobiDB-lite"/>
    </source>
</evidence>
<name>A0A6J4Q6B5_9ACTN</name>
<sequence length="108" mass="12184">GGIQTRADGQDGRRGGRGRHSGPDGGLLPGTGWHERDRVREGAPTGRSRGDTGVRRLPVQPRWPRPVHRWRGHQSLQRAGRHLRLRDPERHVRDAGRQDQPLPRGPDR</sequence>
<reference evidence="2" key="1">
    <citation type="submission" date="2020-02" db="EMBL/GenBank/DDBJ databases">
        <authorList>
            <person name="Meier V. D."/>
        </authorList>
    </citation>
    <scope>NUCLEOTIDE SEQUENCE</scope>
    <source>
        <strain evidence="2">AVDCRST_MAG82</strain>
    </source>
</reference>
<dbReference type="GO" id="GO:0016491">
    <property type="term" value="F:oxidoreductase activity"/>
    <property type="evidence" value="ECO:0007669"/>
    <property type="project" value="UniProtKB-KW"/>
</dbReference>
<keyword evidence="2" id="KW-0560">Oxidoreductase</keyword>
<evidence type="ECO:0000313" key="2">
    <source>
        <dbReference type="EMBL" id="CAA9429447.1"/>
    </source>
</evidence>
<protein>
    <submittedName>
        <fullName evidence="2">Renalase, oxidases 1,2-dihydro- and 1,6-dihydro-beta-NAD(P)H isomers back to NAD(P)</fullName>
        <ecNumber evidence="2">1.6.3.5</ecNumber>
    </submittedName>
</protein>
<dbReference type="EC" id="1.6.3.5" evidence="2"/>
<gene>
    <name evidence="2" type="ORF">AVDCRST_MAG82-1997</name>
</gene>
<organism evidence="2">
    <name type="scientific">uncultured Rubrobacteraceae bacterium</name>
    <dbReference type="NCBI Taxonomy" id="349277"/>
    <lineage>
        <taxon>Bacteria</taxon>
        <taxon>Bacillati</taxon>
        <taxon>Actinomycetota</taxon>
        <taxon>Rubrobacteria</taxon>
        <taxon>Rubrobacterales</taxon>
        <taxon>Rubrobacteraceae</taxon>
        <taxon>environmental samples</taxon>
    </lineage>
</organism>
<feature type="region of interest" description="Disordered" evidence="1">
    <location>
        <begin position="1"/>
        <end position="108"/>
    </location>
</feature>
<feature type="non-terminal residue" evidence="2">
    <location>
        <position position="1"/>
    </location>
</feature>
<feature type="compositionally biased region" description="Basic and acidic residues" evidence="1">
    <location>
        <begin position="85"/>
        <end position="97"/>
    </location>
</feature>